<keyword evidence="3" id="KW-1185">Reference proteome</keyword>
<feature type="compositionally biased region" description="Basic and acidic residues" evidence="1">
    <location>
        <begin position="18"/>
        <end position="29"/>
    </location>
</feature>
<comment type="caution">
    <text evidence="2">The sequence shown here is derived from an EMBL/GenBank/DDBJ whole genome shotgun (WGS) entry which is preliminary data.</text>
</comment>
<feature type="region of interest" description="Disordered" evidence="1">
    <location>
        <begin position="1"/>
        <end position="70"/>
    </location>
</feature>
<evidence type="ECO:0000313" key="2">
    <source>
        <dbReference type="EMBL" id="KAH3825325.1"/>
    </source>
</evidence>
<evidence type="ECO:0000313" key="3">
    <source>
        <dbReference type="Proteomes" id="UP000828390"/>
    </source>
</evidence>
<sequence>MSRRKRSGKQYDVLSLSDHSEHKSVHTKSDTSNLSDSGSNDEYEITRKSPQEPHCGQLYARQRVTIKTEE</sequence>
<accession>A0A9D4GYJ6</accession>
<dbReference type="EMBL" id="JAIWYP010000005">
    <property type="protein sequence ID" value="KAH3825325.1"/>
    <property type="molecule type" value="Genomic_DNA"/>
</dbReference>
<reference evidence="2" key="2">
    <citation type="submission" date="2020-11" db="EMBL/GenBank/DDBJ databases">
        <authorList>
            <person name="McCartney M.A."/>
            <person name="Auch B."/>
            <person name="Kono T."/>
            <person name="Mallez S."/>
            <person name="Becker A."/>
            <person name="Gohl D.M."/>
            <person name="Silverstein K.A.T."/>
            <person name="Koren S."/>
            <person name="Bechman K.B."/>
            <person name="Herman A."/>
            <person name="Abrahante J.E."/>
            <person name="Garbe J."/>
        </authorList>
    </citation>
    <scope>NUCLEOTIDE SEQUENCE</scope>
    <source>
        <strain evidence="2">Duluth1</strain>
        <tissue evidence="2">Whole animal</tissue>
    </source>
</reference>
<name>A0A9D4GYJ6_DREPO</name>
<protein>
    <submittedName>
        <fullName evidence="2">Uncharacterized protein</fullName>
    </submittedName>
</protein>
<gene>
    <name evidence="2" type="ORF">DPMN_127199</name>
</gene>
<proteinExistence type="predicted"/>
<dbReference type="AlphaFoldDB" id="A0A9D4GYJ6"/>
<feature type="compositionally biased region" description="Polar residues" evidence="1">
    <location>
        <begin position="30"/>
        <end position="40"/>
    </location>
</feature>
<organism evidence="2 3">
    <name type="scientific">Dreissena polymorpha</name>
    <name type="common">Zebra mussel</name>
    <name type="synonym">Mytilus polymorpha</name>
    <dbReference type="NCBI Taxonomy" id="45954"/>
    <lineage>
        <taxon>Eukaryota</taxon>
        <taxon>Metazoa</taxon>
        <taxon>Spiralia</taxon>
        <taxon>Lophotrochozoa</taxon>
        <taxon>Mollusca</taxon>
        <taxon>Bivalvia</taxon>
        <taxon>Autobranchia</taxon>
        <taxon>Heteroconchia</taxon>
        <taxon>Euheterodonta</taxon>
        <taxon>Imparidentia</taxon>
        <taxon>Neoheterodontei</taxon>
        <taxon>Myida</taxon>
        <taxon>Dreissenoidea</taxon>
        <taxon>Dreissenidae</taxon>
        <taxon>Dreissena</taxon>
    </lineage>
</organism>
<reference evidence="2" key="1">
    <citation type="journal article" date="2019" name="bioRxiv">
        <title>The Genome of the Zebra Mussel, Dreissena polymorpha: A Resource for Invasive Species Research.</title>
        <authorList>
            <person name="McCartney M.A."/>
            <person name="Auch B."/>
            <person name="Kono T."/>
            <person name="Mallez S."/>
            <person name="Zhang Y."/>
            <person name="Obille A."/>
            <person name="Becker A."/>
            <person name="Abrahante J.E."/>
            <person name="Garbe J."/>
            <person name="Badalamenti J.P."/>
            <person name="Herman A."/>
            <person name="Mangelson H."/>
            <person name="Liachko I."/>
            <person name="Sullivan S."/>
            <person name="Sone E.D."/>
            <person name="Koren S."/>
            <person name="Silverstein K.A.T."/>
            <person name="Beckman K.B."/>
            <person name="Gohl D.M."/>
        </authorList>
    </citation>
    <scope>NUCLEOTIDE SEQUENCE</scope>
    <source>
        <strain evidence="2">Duluth1</strain>
        <tissue evidence="2">Whole animal</tissue>
    </source>
</reference>
<evidence type="ECO:0000256" key="1">
    <source>
        <dbReference type="SAM" id="MobiDB-lite"/>
    </source>
</evidence>
<dbReference type="Proteomes" id="UP000828390">
    <property type="component" value="Unassembled WGS sequence"/>
</dbReference>